<dbReference type="SUPFAM" id="SSF46894">
    <property type="entry name" value="C-terminal effector domain of the bipartite response regulators"/>
    <property type="match status" value="1"/>
</dbReference>
<protein>
    <submittedName>
        <fullName evidence="4">AAA family ATPase</fullName>
    </submittedName>
</protein>
<dbReference type="InterPro" id="IPR000792">
    <property type="entry name" value="Tscrpt_reg_LuxR_C"/>
</dbReference>
<dbReference type="PROSITE" id="PS50043">
    <property type="entry name" value="HTH_LUXR_2"/>
    <property type="match status" value="1"/>
</dbReference>
<dbReference type="Gene3D" id="3.40.50.300">
    <property type="entry name" value="P-loop containing nucleotide triphosphate hydrolases"/>
    <property type="match status" value="1"/>
</dbReference>
<dbReference type="SMART" id="SM00421">
    <property type="entry name" value="HTH_LUXR"/>
    <property type="match status" value="1"/>
</dbReference>
<reference evidence="4 5" key="1">
    <citation type="submission" date="2024-10" db="EMBL/GenBank/DDBJ databases">
        <title>The Natural Products Discovery Center: Release of the First 8490 Sequenced Strains for Exploring Actinobacteria Biosynthetic Diversity.</title>
        <authorList>
            <person name="Kalkreuter E."/>
            <person name="Kautsar S.A."/>
            <person name="Yang D."/>
            <person name="Bader C.D."/>
            <person name="Teijaro C.N."/>
            <person name="Fluegel L."/>
            <person name="Davis C.M."/>
            <person name="Simpson J.R."/>
            <person name="Lauterbach L."/>
            <person name="Steele A.D."/>
            <person name="Gui C."/>
            <person name="Meng S."/>
            <person name="Li G."/>
            <person name="Viehrig K."/>
            <person name="Ye F."/>
            <person name="Su P."/>
            <person name="Kiefer A.F."/>
            <person name="Nichols A."/>
            <person name="Cepeda A.J."/>
            <person name="Yan W."/>
            <person name="Fan B."/>
            <person name="Jiang Y."/>
            <person name="Adhikari A."/>
            <person name="Zheng C.-J."/>
            <person name="Schuster L."/>
            <person name="Cowan T.M."/>
            <person name="Smanski M.J."/>
            <person name="Chevrette M.G."/>
            <person name="De Carvalho L.P.S."/>
            <person name="Shen B."/>
        </authorList>
    </citation>
    <scope>NUCLEOTIDE SEQUENCE [LARGE SCALE GENOMIC DNA]</scope>
    <source>
        <strain evidence="4 5">NPDC019481</strain>
    </source>
</reference>
<keyword evidence="2" id="KW-0067">ATP-binding</keyword>
<dbReference type="Proteomes" id="UP001611580">
    <property type="component" value="Unassembled WGS sequence"/>
</dbReference>
<dbReference type="RefSeq" id="WP_397400581.1">
    <property type="nucleotide sequence ID" value="NZ_JBIRYI010000001.1"/>
</dbReference>
<dbReference type="InterPro" id="IPR041664">
    <property type="entry name" value="AAA_16"/>
</dbReference>
<dbReference type="CDD" id="cd06170">
    <property type="entry name" value="LuxR_C_like"/>
    <property type="match status" value="1"/>
</dbReference>
<dbReference type="Pfam" id="PF00196">
    <property type="entry name" value="GerE"/>
    <property type="match status" value="1"/>
</dbReference>
<accession>A0ABW7XDU5</accession>
<dbReference type="Pfam" id="PF13191">
    <property type="entry name" value="AAA_16"/>
    <property type="match status" value="1"/>
</dbReference>
<name>A0ABW7XDU5_9MICO</name>
<evidence type="ECO:0000256" key="2">
    <source>
        <dbReference type="ARBA" id="ARBA00022840"/>
    </source>
</evidence>
<sequence length="915" mass="96023">METAATPLGRDEELRRLATLLRGARTGRGGSLLVLGEPGIGKTCLLTEATRVPGLAAIRLDGYESESTIPFAAVQRLVTMLREHCAGLPERQREAVRVASGQTEGPPPDRFLVGLGVLGLLSAAADRTPVVCVVDDAHLIDAESLDALAFVARRLAVEHVAVVFAARDDGGFAERMGGVPQLALTGLDLEAAVQLLNRSAAQPVAPSAAAAIARATGGNPLALIDLAGDVLVHELPDLGLGGAPVPVGRHLEEHYVRQVRRADPHVQAWVLLAATDSTGNIDLLAAAAADVGLDPGGGDRAELAGLVELQPVVRFRHPLVRSAVYNAAPGPELRRMHAALARAAEGLGLVETAAWHAARAVLGTDPAVADRLAHTADLAARRGGLASRATILTRAAELTPPGPVRGARQVGAAEAALSVGAVHLTQRLVDEIDLTTVDVTTSGRVMSVRSTLALFTADPDGVRGATAAHLGAADAFHGQDPEREQVALLRAFESCCTAERLMLGVTREDLGRRLAAGADLAEGPAADVLRGLGALVLAPYPQAVGPARAAFDALLALPDAELMHMGTTIASLGTFLWDDAGRSAALVRAAQAARDSGALQVLGTLLWVMALSELWGGSLRRATSYDELVREVRRAMGYDAENVPNVAVLAWTGAPRPTVQAIADGAAATGFGGVEGSAVAALAVRDLAEGSYQDAYERLLPLVEDPFLHVTPHQYPDYVEAAARSGHPAEAARAARLLSALADANASAWCRGVAERALALALADPDDPEPHYRASIEALSGTGAEMDRARSHLVYGEWLRRARRRRDAAEQLRLALQQLHHSGAELFVARTVAELAALGTPGESDAPPRRFGLTAQEYTIARLAARGRTNPEIAANLFISPSTVDYHLRKVFQKLGVTSRRQLADRLAPRARAAP</sequence>
<proteinExistence type="predicted"/>
<dbReference type="SUPFAM" id="SSF52540">
    <property type="entry name" value="P-loop containing nucleoside triphosphate hydrolases"/>
    <property type="match status" value="1"/>
</dbReference>
<dbReference type="Gene3D" id="1.10.10.10">
    <property type="entry name" value="Winged helix-like DNA-binding domain superfamily/Winged helix DNA-binding domain"/>
    <property type="match status" value="1"/>
</dbReference>
<dbReference type="InterPro" id="IPR027417">
    <property type="entry name" value="P-loop_NTPase"/>
</dbReference>
<dbReference type="PANTHER" id="PTHR16305">
    <property type="entry name" value="TESTICULAR SOLUBLE ADENYLYL CYCLASE"/>
    <property type="match status" value="1"/>
</dbReference>
<comment type="caution">
    <text evidence="4">The sequence shown here is derived from an EMBL/GenBank/DDBJ whole genome shotgun (WGS) entry which is preliminary data.</text>
</comment>
<dbReference type="PANTHER" id="PTHR16305:SF35">
    <property type="entry name" value="TRANSCRIPTIONAL ACTIVATOR DOMAIN"/>
    <property type="match status" value="1"/>
</dbReference>
<keyword evidence="1" id="KW-0547">Nucleotide-binding</keyword>
<evidence type="ECO:0000259" key="3">
    <source>
        <dbReference type="PROSITE" id="PS50043"/>
    </source>
</evidence>
<evidence type="ECO:0000313" key="4">
    <source>
        <dbReference type="EMBL" id="MFI2485465.1"/>
    </source>
</evidence>
<evidence type="ECO:0000256" key="1">
    <source>
        <dbReference type="ARBA" id="ARBA00022741"/>
    </source>
</evidence>
<dbReference type="PRINTS" id="PR00038">
    <property type="entry name" value="HTHLUXR"/>
</dbReference>
<gene>
    <name evidence="4" type="ORF">ACH47X_01080</name>
</gene>
<dbReference type="EMBL" id="JBIRYI010000001">
    <property type="protein sequence ID" value="MFI2485465.1"/>
    <property type="molecule type" value="Genomic_DNA"/>
</dbReference>
<dbReference type="InterPro" id="IPR036388">
    <property type="entry name" value="WH-like_DNA-bd_sf"/>
</dbReference>
<feature type="domain" description="HTH luxR-type" evidence="3">
    <location>
        <begin position="843"/>
        <end position="911"/>
    </location>
</feature>
<organism evidence="4 5">
    <name type="scientific">Promicromonospora kroppenstedtii</name>
    <dbReference type="NCBI Taxonomy" id="440482"/>
    <lineage>
        <taxon>Bacteria</taxon>
        <taxon>Bacillati</taxon>
        <taxon>Actinomycetota</taxon>
        <taxon>Actinomycetes</taxon>
        <taxon>Micrococcales</taxon>
        <taxon>Promicromonosporaceae</taxon>
        <taxon>Promicromonospora</taxon>
    </lineage>
</organism>
<keyword evidence="5" id="KW-1185">Reference proteome</keyword>
<evidence type="ECO:0000313" key="5">
    <source>
        <dbReference type="Proteomes" id="UP001611580"/>
    </source>
</evidence>
<dbReference type="InterPro" id="IPR016032">
    <property type="entry name" value="Sig_transdc_resp-reg_C-effctor"/>
</dbReference>